<dbReference type="InterPro" id="IPR007698">
    <property type="entry name" value="AlaDH/PNT_NAD(H)-bd"/>
</dbReference>
<dbReference type="CDD" id="cd05199">
    <property type="entry name" value="SDH_like"/>
    <property type="match status" value="1"/>
</dbReference>
<dbReference type="RefSeq" id="WP_320556215.1">
    <property type="nucleotide sequence ID" value="NZ_JAXDAE010000011.1"/>
</dbReference>
<evidence type="ECO:0000313" key="13">
    <source>
        <dbReference type="Proteomes" id="UP001285855"/>
    </source>
</evidence>
<dbReference type="PIRSF" id="PIRSF018250">
    <property type="entry name" value="Saccharopine_DH_Lys"/>
    <property type="match status" value="1"/>
</dbReference>
<comment type="subunit">
    <text evidence="2">Monomer.</text>
</comment>
<dbReference type="PANTHER" id="PTHR11133">
    <property type="entry name" value="SACCHAROPINE DEHYDROGENASE"/>
    <property type="match status" value="1"/>
</dbReference>
<evidence type="ECO:0000256" key="2">
    <source>
        <dbReference type="ARBA" id="ARBA00011245"/>
    </source>
</evidence>
<evidence type="ECO:0000256" key="5">
    <source>
        <dbReference type="ARBA" id="ARBA00022605"/>
    </source>
</evidence>
<name>A0ABU5ESW8_9FLAO</name>
<sequence length="402" mass="45341">MKFAIIKERKNPPDRRVVFSPQTLAEVRERFPEAEFIVESSDIRIFPDAAYAKLGFKVTDDVSEADVMIGVKEVPIEHLIPNKKYFYFSHTIKKQPYNRKLLKAMLENNIEMYDHETIVKQSGARLIGFGRYAGLVGAYNGFRALGLRDGLFNLPKVETLADLEEVKAELDKITIPNIKILLTGTGKVAYGAKEILDHLGIKEVSDALYLTSEFTEPVYVMADVMEYAKRKDGKVGNKQQFYKDPSGYESNFMPYAKQTDYFIAGHFYGNNAPYLFTREDAKNPEFRINLVADVSCDIDGPVASTIRPSTIAEPYYGYDPQTEKEVAFDAEGAITVMAVDNLPCELPKDASEGFGEAFVEHVIPAFFNNDERGILKRAKITTADGKLTERFKYLQDYVDGKA</sequence>
<dbReference type="EC" id="1.5.1.7" evidence="3"/>
<accession>A0ABU5ESW8</accession>
<feature type="domain" description="Alanine dehydrogenase/pyridine nucleotide transhydrogenase N-terminal" evidence="11">
    <location>
        <begin position="4"/>
        <end position="136"/>
    </location>
</feature>
<dbReference type="InterPro" id="IPR027281">
    <property type="entry name" value="Lys1"/>
</dbReference>
<keyword evidence="6" id="KW-0560">Oxidoreductase</keyword>
<dbReference type="SMART" id="SM01003">
    <property type="entry name" value="AlaDh_PNT_N"/>
    <property type="match status" value="1"/>
</dbReference>
<dbReference type="Proteomes" id="UP001285855">
    <property type="component" value="Unassembled WGS sequence"/>
</dbReference>
<dbReference type="EMBL" id="JAXDAE010000011">
    <property type="protein sequence ID" value="MDY2587864.1"/>
    <property type="molecule type" value="Genomic_DNA"/>
</dbReference>
<feature type="domain" description="Alanine dehydrogenase/pyridine nucleotide transhydrogenase NAD(H)-binding" evidence="10">
    <location>
        <begin position="163"/>
        <end position="338"/>
    </location>
</feature>
<dbReference type="PANTHER" id="PTHR11133:SF22">
    <property type="entry name" value="ALPHA-AMINOADIPIC SEMIALDEHYDE SYNTHASE, MITOCHONDRIAL"/>
    <property type="match status" value="1"/>
</dbReference>
<evidence type="ECO:0000259" key="10">
    <source>
        <dbReference type="SMART" id="SM01002"/>
    </source>
</evidence>
<dbReference type="SUPFAM" id="SSF52283">
    <property type="entry name" value="Formate/glycerate dehydrogenase catalytic domain-like"/>
    <property type="match status" value="1"/>
</dbReference>
<evidence type="ECO:0000256" key="1">
    <source>
        <dbReference type="ARBA" id="ARBA00004884"/>
    </source>
</evidence>
<keyword evidence="7" id="KW-1015">Disulfide bond</keyword>
<dbReference type="SMART" id="SM01002">
    <property type="entry name" value="AlaDh_PNT_C"/>
    <property type="match status" value="1"/>
</dbReference>
<evidence type="ECO:0000256" key="8">
    <source>
        <dbReference type="ARBA" id="ARBA00033228"/>
    </source>
</evidence>
<evidence type="ECO:0000313" key="12">
    <source>
        <dbReference type="EMBL" id="MDY2587864.1"/>
    </source>
</evidence>
<evidence type="ECO:0000256" key="9">
    <source>
        <dbReference type="ARBA" id="ARBA00047860"/>
    </source>
</evidence>
<protein>
    <recommendedName>
        <fullName evidence="4">Saccharopine dehydrogenase [NAD(+), L-lysine-forming]</fullName>
        <ecNumber evidence="3">1.5.1.7</ecNumber>
    </recommendedName>
    <alternativeName>
        <fullName evidence="8">Lysine--2-oxoglutarate reductase</fullName>
    </alternativeName>
</protein>
<keyword evidence="5" id="KW-0028">Amino-acid biosynthesis</keyword>
<dbReference type="InterPro" id="IPR051168">
    <property type="entry name" value="AASS"/>
</dbReference>
<keyword evidence="13" id="KW-1185">Reference proteome</keyword>
<comment type="caution">
    <text evidence="12">The sequence shown here is derived from an EMBL/GenBank/DDBJ whole genome shotgun (WGS) entry which is preliminary data.</text>
</comment>
<evidence type="ECO:0000256" key="6">
    <source>
        <dbReference type="ARBA" id="ARBA00023002"/>
    </source>
</evidence>
<gene>
    <name evidence="12" type="ORF">SNF14_10985</name>
</gene>
<comment type="catalytic activity">
    <reaction evidence="9">
        <text>L-saccharopine + NAD(+) + H2O = L-lysine + 2-oxoglutarate + NADH + H(+)</text>
        <dbReference type="Rhea" id="RHEA:12440"/>
        <dbReference type="ChEBI" id="CHEBI:15377"/>
        <dbReference type="ChEBI" id="CHEBI:15378"/>
        <dbReference type="ChEBI" id="CHEBI:16810"/>
        <dbReference type="ChEBI" id="CHEBI:32551"/>
        <dbReference type="ChEBI" id="CHEBI:57540"/>
        <dbReference type="ChEBI" id="CHEBI:57945"/>
        <dbReference type="ChEBI" id="CHEBI:57951"/>
        <dbReference type="EC" id="1.5.1.7"/>
    </reaction>
</comment>
<dbReference type="Pfam" id="PF05222">
    <property type="entry name" value="AlaDh_PNT_N"/>
    <property type="match status" value="1"/>
</dbReference>
<proteinExistence type="predicted"/>
<evidence type="ECO:0000256" key="4">
    <source>
        <dbReference type="ARBA" id="ARBA00021221"/>
    </source>
</evidence>
<dbReference type="InterPro" id="IPR007886">
    <property type="entry name" value="AlaDH/PNT_N"/>
</dbReference>
<evidence type="ECO:0000256" key="7">
    <source>
        <dbReference type="ARBA" id="ARBA00023157"/>
    </source>
</evidence>
<comment type="pathway">
    <text evidence="1">Amino-acid biosynthesis; L-lysine biosynthesis via AAA pathway; L-lysine from L-alpha-aminoadipate (fungal route): step 3/3.</text>
</comment>
<dbReference type="Gene3D" id="3.40.50.720">
    <property type="entry name" value="NAD(P)-binding Rossmann-like Domain"/>
    <property type="match status" value="2"/>
</dbReference>
<organism evidence="12 13">
    <name type="scientific">Winogradskyella aquimaris</name>
    <dbReference type="NCBI Taxonomy" id="864074"/>
    <lineage>
        <taxon>Bacteria</taxon>
        <taxon>Pseudomonadati</taxon>
        <taxon>Bacteroidota</taxon>
        <taxon>Flavobacteriia</taxon>
        <taxon>Flavobacteriales</taxon>
        <taxon>Flavobacteriaceae</taxon>
        <taxon>Winogradskyella</taxon>
    </lineage>
</organism>
<evidence type="ECO:0000259" key="11">
    <source>
        <dbReference type="SMART" id="SM01003"/>
    </source>
</evidence>
<reference evidence="12 13" key="1">
    <citation type="submission" date="2023-11" db="EMBL/GenBank/DDBJ databases">
        <title>Winogradskyella pelagius sp. nov., isolated from coastal sediment.</title>
        <authorList>
            <person name="Li F."/>
        </authorList>
    </citation>
    <scope>NUCLEOTIDE SEQUENCE [LARGE SCALE GENOMIC DNA]</scope>
    <source>
        <strain evidence="12 13">KCTC 23502</strain>
    </source>
</reference>
<evidence type="ECO:0000256" key="3">
    <source>
        <dbReference type="ARBA" id="ARBA00012847"/>
    </source>
</evidence>